<dbReference type="PANTHER" id="PTHR10250:SF15">
    <property type="entry name" value="MICROSOMAL GLUTATHIONE S-TRANSFERASE-RELATED"/>
    <property type="match status" value="1"/>
</dbReference>
<dbReference type="InterPro" id="IPR001129">
    <property type="entry name" value="Membr-assoc_MAPEG"/>
</dbReference>
<protein>
    <submittedName>
        <fullName evidence="6">MAPEG family protein</fullName>
    </submittedName>
</protein>
<dbReference type="InterPro" id="IPR050997">
    <property type="entry name" value="MAPEG"/>
</dbReference>
<gene>
    <name evidence="6" type="ORF">ACFOX3_00870</name>
</gene>
<keyword evidence="2 5" id="KW-0812">Transmembrane</keyword>
<reference evidence="7" key="1">
    <citation type="journal article" date="2019" name="Int. J. Syst. Evol. Microbiol.">
        <title>The Global Catalogue of Microorganisms (GCM) 10K type strain sequencing project: providing services to taxonomists for standard genome sequencing and annotation.</title>
        <authorList>
            <consortium name="The Broad Institute Genomics Platform"/>
            <consortium name="The Broad Institute Genome Sequencing Center for Infectious Disease"/>
            <person name="Wu L."/>
            <person name="Ma J."/>
        </authorList>
    </citation>
    <scope>NUCLEOTIDE SEQUENCE [LARGE SCALE GENOMIC DNA]</scope>
    <source>
        <strain evidence="7">CECT 8570</strain>
    </source>
</reference>
<dbReference type="Pfam" id="PF01124">
    <property type="entry name" value="MAPEG"/>
    <property type="match status" value="1"/>
</dbReference>
<evidence type="ECO:0000313" key="7">
    <source>
        <dbReference type="Proteomes" id="UP001595840"/>
    </source>
</evidence>
<keyword evidence="4 5" id="KW-0472">Membrane</keyword>
<proteinExistence type="predicted"/>
<comment type="subcellular location">
    <subcellularLocation>
        <location evidence="1">Membrane</location>
        <topology evidence="1">Multi-pass membrane protein</topology>
    </subcellularLocation>
</comment>
<dbReference type="SUPFAM" id="SSF161084">
    <property type="entry name" value="MAPEG domain-like"/>
    <property type="match status" value="1"/>
</dbReference>
<organism evidence="6 7">
    <name type="scientific">Simiduia curdlanivorans</name>
    <dbReference type="NCBI Taxonomy" id="1492769"/>
    <lineage>
        <taxon>Bacteria</taxon>
        <taxon>Pseudomonadati</taxon>
        <taxon>Pseudomonadota</taxon>
        <taxon>Gammaproteobacteria</taxon>
        <taxon>Cellvibrionales</taxon>
        <taxon>Cellvibrionaceae</taxon>
        <taxon>Simiduia</taxon>
    </lineage>
</organism>
<evidence type="ECO:0000256" key="5">
    <source>
        <dbReference type="SAM" id="Phobius"/>
    </source>
</evidence>
<sequence length="127" mass="13995">MEYSTGLILIAIMQYMLFTAQVGMARGKYGVVAPSTTGHETFERFYRVQMNTLEQLIVYIPGMVAFGLFVSAVWVVIPGALFIIGRQIYAYAYVNNPSKRTLGMVIGFLSNVTLIAGSFAGVVMHIL</sequence>
<dbReference type="EMBL" id="JBHSCX010000001">
    <property type="protein sequence ID" value="MFC4360828.1"/>
    <property type="molecule type" value="Genomic_DNA"/>
</dbReference>
<feature type="transmembrane region" description="Helical" evidence="5">
    <location>
        <begin position="6"/>
        <end position="25"/>
    </location>
</feature>
<evidence type="ECO:0000256" key="2">
    <source>
        <dbReference type="ARBA" id="ARBA00022692"/>
    </source>
</evidence>
<dbReference type="InterPro" id="IPR023352">
    <property type="entry name" value="MAPEG-like_dom_sf"/>
</dbReference>
<accession>A0ABV8V105</accession>
<keyword evidence="7" id="KW-1185">Reference proteome</keyword>
<evidence type="ECO:0000256" key="3">
    <source>
        <dbReference type="ARBA" id="ARBA00022989"/>
    </source>
</evidence>
<feature type="transmembrane region" description="Helical" evidence="5">
    <location>
        <begin position="104"/>
        <end position="126"/>
    </location>
</feature>
<dbReference type="Gene3D" id="1.20.120.550">
    <property type="entry name" value="Membrane associated eicosanoid/glutathione metabolism-like domain"/>
    <property type="match status" value="1"/>
</dbReference>
<evidence type="ECO:0000256" key="1">
    <source>
        <dbReference type="ARBA" id="ARBA00004141"/>
    </source>
</evidence>
<comment type="caution">
    <text evidence="6">The sequence shown here is derived from an EMBL/GenBank/DDBJ whole genome shotgun (WGS) entry which is preliminary data.</text>
</comment>
<evidence type="ECO:0000256" key="4">
    <source>
        <dbReference type="ARBA" id="ARBA00023136"/>
    </source>
</evidence>
<keyword evidence="3 5" id="KW-1133">Transmembrane helix</keyword>
<feature type="transmembrane region" description="Helical" evidence="5">
    <location>
        <begin position="56"/>
        <end position="84"/>
    </location>
</feature>
<evidence type="ECO:0000313" key="6">
    <source>
        <dbReference type="EMBL" id="MFC4360828.1"/>
    </source>
</evidence>
<dbReference type="RefSeq" id="WP_290264718.1">
    <property type="nucleotide sequence ID" value="NZ_JAUFQG010000006.1"/>
</dbReference>
<name>A0ABV8V105_9GAMM</name>
<dbReference type="Proteomes" id="UP001595840">
    <property type="component" value="Unassembled WGS sequence"/>
</dbReference>
<dbReference type="PANTHER" id="PTHR10250">
    <property type="entry name" value="MICROSOMAL GLUTATHIONE S-TRANSFERASE"/>
    <property type="match status" value="1"/>
</dbReference>